<proteinExistence type="predicted"/>
<dbReference type="EMBL" id="CP111021">
    <property type="protein sequence ID" value="WAR16645.1"/>
    <property type="molecule type" value="Genomic_DNA"/>
</dbReference>
<evidence type="ECO:0000259" key="1">
    <source>
        <dbReference type="Pfam" id="PF00144"/>
    </source>
</evidence>
<evidence type="ECO:0000313" key="2">
    <source>
        <dbReference type="EMBL" id="WAR16645.1"/>
    </source>
</evidence>
<dbReference type="Gene3D" id="3.40.710.10">
    <property type="entry name" value="DD-peptidase/beta-lactamase superfamily"/>
    <property type="match status" value="1"/>
</dbReference>
<feature type="non-terminal residue" evidence="2">
    <location>
        <position position="292"/>
    </location>
</feature>
<organism evidence="2 3">
    <name type="scientific">Mya arenaria</name>
    <name type="common">Soft-shell clam</name>
    <dbReference type="NCBI Taxonomy" id="6604"/>
    <lineage>
        <taxon>Eukaryota</taxon>
        <taxon>Metazoa</taxon>
        <taxon>Spiralia</taxon>
        <taxon>Lophotrochozoa</taxon>
        <taxon>Mollusca</taxon>
        <taxon>Bivalvia</taxon>
        <taxon>Autobranchia</taxon>
        <taxon>Heteroconchia</taxon>
        <taxon>Euheterodonta</taxon>
        <taxon>Imparidentia</taxon>
        <taxon>Neoheterodontei</taxon>
        <taxon>Myida</taxon>
        <taxon>Myoidea</taxon>
        <taxon>Myidae</taxon>
        <taxon>Mya</taxon>
    </lineage>
</organism>
<gene>
    <name evidence="2" type="ORF">MAR_031239</name>
</gene>
<reference evidence="2" key="1">
    <citation type="submission" date="2022-11" db="EMBL/GenBank/DDBJ databases">
        <title>Centuries of genome instability and evolution in soft-shell clam transmissible cancer (bioRxiv).</title>
        <authorList>
            <person name="Hart S.F.M."/>
            <person name="Yonemitsu M.A."/>
            <person name="Giersch R.M."/>
            <person name="Beal B.F."/>
            <person name="Arriagada G."/>
            <person name="Davis B.W."/>
            <person name="Ostrander E.A."/>
            <person name="Goff S.P."/>
            <person name="Metzger M.J."/>
        </authorList>
    </citation>
    <scope>NUCLEOTIDE SEQUENCE</scope>
    <source>
        <strain evidence="2">MELC-2E11</strain>
        <tissue evidence="2">Siphon/mantle</tissue>
    </source>
</reference>
<name>A0ABY7F4G0_MYAAR</name>
<dbReference type="Pfam" id="PF00144">
    <property type="entry name" value="Beta-lactamase"/>
    <property type="match status" value="1"/>
</dbReference>
<accession>A0ABY7F4G0</accession>
<evidence type="ECO:0000313" key="3">
    <source>
        <dbReference type="Proteomes" id="UP001164746"/>
    </source>
</evidence>
<sequence>MARRGYRTKGFGVKSLTDPGAVTNQTLFGIASLSKAFAATLLLAQIQEDKNLSLSTQVRTVLNDTEVFADYLRSHYATLEDLLAHIIGVPSNNNIRFNTNVTRKNLFKRLKYLSPKSGFRTSFTYSNLMYGLVTYISEVIGGWKTLWHTGTTYGYRAILSLFPDQDFGVFTAFTGDDPISDKFEYMYTADLMLGVDPWLNAKTICTFPEPWTSSVKSSSSPPRKDIKPNRDIDLYCGVYSNEAYGNIEIYKNKSENVLMGRYGFALVALYPKSIADYFYAEGREFIKRSKDF</sequence>
<keyword evidence="3" id="KW-1185">Reference proteome</keyword>
<dbReference type="PANTHER" id="PTHR46825:SF15">
    <property type="entry name" value="BETA-LACTAMASE-RELATED DOMAIN-CONTAINING PROTEIN"/>
    <property type="match status" value="1"/>
</dbReference>
<feature type="domain" description="Beta-lactamase-related" evidence="1">
    <location>
        <begin position="8"/>
        <end position="142"/>
    </location>
</feature>
<protein>
    <submittedName>
        <fullName evidence="2">GIGA6-like protein</fullName>
    </submittedName>
</protein>
<dbReference type="InterPro" id="IPR001466">
    <property type="entry name" value="Beta-lactam-related"/>
</dbReference>
<dbReference type="Proteomes" id="UP001164746">
    <property type="component" value="Chromosome 10"/>
</dbReference>
<dbReference type="InterPro" id="IPR050491">
    <property type="entry name" value="AmpC-like"/>
</dbReference>
<dbReference type="InterPro" id="IPR012338">
    <property type="entry name" value="Beta-lactam/transpept-like"/>
</dbReference>
<dbReference type="SUPFAM" id="SSF56601">
    <property type="entry name" value="beta-lactamase/transpeptidase-like"/>
    <property type="match status" value="1"/>
</dbReference>
<dbReference type="PANTHER" id="PTHR46825">
    <property type="entry name" value="D-ALANYL-D-ALANINE-CARBOXYPEPTIDASE/ENDOPEPTIDASE AMPH"/>
    <property type="match status" value="1"/>
</dbReference>